<protein>
    <submittedName>
        <fullName evidence="3">Uncharacterized protein</fullName>
    </submittedName>
</protein>
<sequence length="516" mass="57294">MIQSDDIAKACLICFCLSFFLPLVECHGLNVRAEVLRPAAHPIATKIDLVHVPPTSLLVAAPLQAPLHSDSLSSQWARPPPQEPLSLTQQIVETPASEHSPWAVPFFSSGLFMVSAILATHFAWQQSRWLVEQKLPMLRKTVEWQMATIGGEEQKSSSLSEDSDSTLTAVPLQRSTYDTLAQAEMWAPGVTYETVLGVLQNRPTPKKLSTFFWAALLCSNVALFGFLEAFGSIILTHPFYKALYFLAHRSVWLVGWLTATRYAQYRGFIDKGTAGWLYVCTAYGTAALVEPLSAILALNGIRGYDFECVLIALTLSCLVTLRHGRTTASGTLLTGVLILWSCWFFSHLHVPASLWMNWQLGLASILYCVGSFADLFRQDSLGPWRQFLAWPSAVYLGFSAIIFEVFKLGFSWPGRIVDWLQLLILAYVPLVTRGVTTNNQTAWVLSYSMTWLAVGMWISQFTFTGKAFVAVPWLVNLLMGILGLGLASWVRSRRQLFELPAVSLMHRAEGPAVGPV</sequence>
<feature type="signal peptide" evidence="2">
    <location>
        <begin position="1"/>
        <end position="26"/>
    </location>
</feature>
<accession>A0A7S1J6S4</accession>
<feature type="transmembrane region" description="Helical" evidence="1">
    <location>
        <begin position="358"/>
        <end position="376"/>
    </location>
</feature>
<keyword evidence="2" id="KW-0732">Signal</keyword>
<feature type="transmembrane region" description="Helical" evidence="1">
    <location>
        <begin position="304"/>
        <end position="321"/>
    </location>
</feature>
<reference evidence="3" key="1">
    <citation type="submission" date="2021-01" db="EMBL/GenBank/DDBJ databases">
        <authorList>
            <person name="Corre E."/>
            <person name="Pelletier E."/>
            <person name="Niang G."/>
            <person name="Scheremetjew M."/>
            <person name="Finn R."/>
            <person name="Kale V."/>
            <person name="Holt S."/>
            <person name="Cochrane G."/>
            <person name="Meng A."/>
            <person name="Brown T."/>
            <person name="Cohen L."/>
        </authorList>
    </citation>
    <scope>NUCLEOTIDE SEQUENCE</scope>
    <source>
        <strain evidence="3">NIES-381</strain>
    </source>
</reference>
<feature type="transmembrane region" description="Helical" evidence="1">
    <location>
        <begin position="211"/>
        <end position="236"/>
    </location>
</feature>
<evidence type="ECO:0000313" key="3">
    <source>
        <dbReference type="EMBL" id="CAD9034495.1"/>
    </source>
</evidence>
<proteinExistence type="predicted"/>
<evidence type="ECO:0000256" key="2">
    <source>
        <dbReference type="SAM" id="SignalP"/>
    </source>
</evidence>
<feature type="transmembrane region" description="Helical" evidence="1">
    <location>
        <begin position="275"/>
        <end position="298"/>
    </location>
</feature>
<organism evidence="3">
    <name type="scientific">Eutreptiella gymnastica</name>
    <dbReference type="NCBI Taxonomy" id="73025"/>
    <lineage>
        <taxon>Eukaryota</taxon>
        <taxon>Discoba</taxon>
        <taxon>Euglenozoa</taxon>
        <taxon>Euglenida</taxon>
        <taxon>Spirocuta</taxon>
        <taxon>Euglenophyceae</taxon>
        <taxon>Eutreptiales</taxon>
        <taxon>Eutreptiaceae</taxon>
        <taxon>Eutreptiella</taxon>
    </lineage>
</organism>
<feature type="transmembrane region" description="Helical" evidence="1">
    <location>
        <begin position="388"/>
        <end position="406"/>
    </location>
</feature>
<dbReference type="AlphaFoldDB" id="A0A7S1J6S4"/>
<keyword evidence="1" id="KW-1133">Transmembrane helix</keyword>
<feature type="transmembrane region" description="Helical" evidence="1">
    <location>
        <begin position="328"/>
        <end position="346"/>
    </location>
</feature>
<evidence type="ECO:0000256" key="1">
    <source>
        <dbReference type="SAM" id="Phobius"/>
    </source>
</evidence>
<feature type="transmembrane region" description="Helical" evidence="1">
    <location>
        <begin position="442"/>
        <end position="463"/>
    </location>
</feature>
<feature type="transmembrane region" description="Helical" evidence="1">
    <location>
        <begin position="469"/>
        <end position="490"/>
    </location>
</feature>
<feature type="chain" id="PRO_5030927262" evidence="2">
    <location>
        <begin position="27"/>
        <end position="516"/>
    </location>
</feature>
<feature type="transmembrane region" description="Helical" evidence="1">
    <location>
        <begin position="412"/>
        <end position="430"/>
    </location>
</feature>
<feature type="transmembrane region" description="Helical" evidence="1">
    <location>
        <begin position="242"/>
        <end position="263"/>
    </location>
</feature>
<feature type="transmembrane region" description="Helical" evidence="1">
    <location>
        <begin position="102"/>
        <end position="124"/>
    </location>
</feature>
<keyword evidence="1" id="KW-0472">Membrane</keyword>
<dbReference type="EMBL" id="HBGA01123635">
    <property type="protein sequence ID" value="CAD9034495.1"/>
    <property type="molecule type" value="Transcribed_RNA"/>
</dbReference>
<keyword evidence="1" id="KW-0812">Transmembrane</keyword>
<gene>
    <name evidence="3" type="ORF">EGYM00392_LOCUS45646</name>
</gene>
<name>A0A7S1J6S4_9EUGL</name>